<gene>
    <name evidence="4" type="ORF">GRF29_1536g1164538</name>
</gene>
<sequence>MASAFGLITYVLSLLLVRGVLAQAQAPLPTRNNDTISRELFFELEELARIVDISYCVGTAGLGIQKPFACASRCGDEDFKDFELVTQAWNTGPLLSDSCGYIALSHPPSNPRIILAFRGTYSIANTIVDLSTIPQEYVPYPGGDDGDGDGDNDHDANPNSLTDDPDTPPPAHPPNAQTAPSTPASTPPGSTPAPPSCPPSRKPSPRTHPTPSPSSATPSAAPSPPSPPSTSPPAAGPPRNHLRRAARGKPRASILHRCAVRRWDTCFKIPPRDPRLGSHPFTPA</sequence>
<dbReference type="EMBL" id="WVTA01000021">
    <property type="protein sequence ID" value="KAK3197250.1"/>
    <property type="molecule type" value="Genomic_DNA"/>
</dbReference>
<feature type="chain" id="PRO_5042971001" evidence="3">
    <location>
        <begin position="23"/>
        <end position="284"/>
    </location>
</feature>
<dbReference type="PANTHER" id="PTHR46640">
    <property type="entry name" value="TRIACYLGLYCEROL LIPASE, PUTATIVE (AFU_ORTHOLOGUE AFUA_6G06510)-RELATED"/>
    <property type="match status" value="1"/>
</dbReference>
<comment type="caution">
    <text evidence="4">The sequence shown here is derived from an EMBL/GenBank/DDBJ whole genome shotgun (WGS) entry which is preliminary data.</text>
</comment>
<feature type="compositionally biased region" description="Pro residues" evidence="2">
    <location>
        <begin position="185"/>
        <end position="212"/>
    </location>
</feature>
<keyword evidence="1" id="KW-0378">Hydrolase</keyword>
<reference evidence="4 5" key="1">
    <citation type="submission" date="2021-02" db="EMBL/GenBank/DDBJ databases">
        <title>Genome assembly of Pseudopithomyces chartarum.</title>
        <authorList>
            <person name="Jauregui R."/>
            <person name="Singh J."/>
            <person name="Voisey C."/>
        </authorList>
    </citation>
    <scope>NUCLEOTIDE SEQUENCE [LARGE SCALE GENOMIC DNA]</scope>
    <source>
        <strain evidence="4 5">AGR01</strain>
    </source>
</reference>
<evidence type="ECO:0000256" key="1">
    <source>
        <dbReference type="ARBA" id="ARBA00022801"/>
    </source>
</evidence>
<accession>A0AAN6RDT2</accession>
<protein>
    <submittedName>
        <fullName evidence="4">Uncharacterized protein</fullName>
    </submittedName>
</protein>
<evidence type="ECO:0000313" key="5">
    <source>
        <dbReference type="Proteomes" id="UP001280581"/>
    </source>
</evidence>
<dbReference type="PANTHER" id="PTHR46640:SF1">
    <property type="entry name" value="FUNGAL LIPASE-LIKE DOMAIN-CONTAINING PROTEIN-RELATED"/>
    <property type="match status" value="1"/>
</dbReference>
<dbReference type="AlphaFoldDB" id="A0AAN6RDT2"/>
<keyword evidence="5" id="KW-1185">Reference proteome</keyword>
<dbReference type="InterPro" id="IPR029058">
    <property type="entry name" value="AB_hydrolase_fold"/>
</dbReference>
<name>A0AAN6RDT2_9PLEO</name>
<evidence type="ECO:0000313" key="4">
    <source>
        <dbReference type="EMBL" id="KAK3197250.1"/>
    </source>
</evidence>
<feature type="compositionally biased region" description="Pro residues" evidence="2">
    <location>
        <begin position="221"/>
        <end position="236"/>
    </location>
</feature>
<organism evidence="4 5">
    <name type="scientific">Pseudopithomyces chartarum</name>
    <dbReference type="NCBI Taxonomy" id="1892770"/>
    <lineage>
        <taxon>Eukaryota</taxon>
        <taxon>Fungi</taxon>
        <taxon>Dikarya</taxon>
        <taxon>Ascomycota</taxon>
        <taxon>Pezizomycotina</taxon>
        <taxon>Dothideomycetes</taxon>
        <taxon>Pleosporomycetidae</taxon>
        <taxon>Pleosporales</taxon>
        <taxon>Massarineae</taxon>
        <taxon>Didymosphaeriaceae</taxon>
        <taxon>Pseudopithomyces</taxon>
    </lineage>
</organism>
<keyword evidence="3" id="KW-0732">Signal</keyword>
<feature type="compositionally biased region" description="Basic residues" evidence="2">
    <location>
        <begin position="240"/>
        <end position="250"/>
    </location>
</feature>
<feature type="region of interest" description="Disordered" evidence="2">
    <location>
        <begin position="136"/>
        <end position="253"/>
    </location>
</feature>
<dbReference type="GO" id="GO:0016787">
    <property type="term" value="F:hydrolase activity"/>
    <property type="evidence" value="ECO:0007669"/>
    <property type="project" value="UniProtKB-KW"/>
</dbReference>
<dbReference type="SUPFAM" id="SSF53474">
    <property type="entry name" value="alpha/beta-Hydrolases"/>
    <property type="match status" value="1"/>
</dbReference>
<proteinExistence type="predicted"/>
<feature type="signal peptide" evidence="3">
    <location>
        <begin position="1"/>
        <end position="22"/>
    </location>
</feature>
<evidence type="ECO:0000256" key="2">
    <source>
        <dbReference type="SAM" id="MobiDB-lite"/>
    </source>
</evidence>
<dbReference type="InterPro" id="IPR051299">
    <property type="entry name" value="AB_hydrolase_lip/est"/>
</dbReference>
<dbReference type="Proteomes" id="UP001280581">
    <property type="component" value="Unassembled WGS sequence"/>
</dbReference>
<evidence type="ECO:0000256" key="3">
    <source>
        <dbReference type="SAM" id="SignalP"/>
    </source>
</evidence>
<dbReference type="Gene3D" id="3.40.50.1820">
    <property type="entry name" value="alpha/beta hydrolase"/>
    <property type="match status" value="1"/>
</dbReference>
<feature type="compositionally biased region" description="Low complexity" evidence="2">
    <location>
        <begin position="174"/>
        <end position="184"/>
    </location>
</feature>